<proteinExistence type="predicted"/>
<evidence type="ECO:0000259" key="2">
    <source>
        <dbReference type="Pfam" id="PF00892"/>
    </source>
</evidence>
<dbReference type="PANTHER" id="PTHR22911:SF103">
    <property type="entry name" value="BLR2811 PROTEIN"/>
    <property type="match status" value="1"/>
</dbReference>
<accession>A0A5A9ZKD5</accession>
<feature type="transmembrane region" description="Helical" evidence="1">
    <location>
        <begin position="78"/>
        <end position="98"/>
    </location>
</feature>
<feature type="transmembrane region" description="Helical" evidence="1">
    <location>
        <begin position="104"/>
        <end position="123"/>
    </location>
</feature>
<keyword evidence="4" id="KW-1185">Reference proteome</keyword>
<protein>
    <submittedName>
        <fullName evidence="3">DMT family transporter</fullName>
    </submittedName>
</protein>
<keyword evidence="1" id="KW-0472">Membrane</keyword>
<dbReference type="InterPro" id="IPR037185">
    <property type="entry name" value="EmrE-like"/>
</dbReference>
<feature type="transmembrane region" description="Helical" evidence="1">
    <location>
        <begin position="260"/>
        <end position="280"/>
    </location>
</feature>
<dbReference type="Pfam" id="PF00892">
    <property type="entry name" value="EamA"/>
    <property type="match status" value="1"/>
</dbReference>
<dbReference type="AlphaFoldDB" id="A0A5A9ZKD5"/>
<feature type="transmembrane region" description="Helical" evidence="1">
    <location>
        <begin position="130"/>
        <end position="148"/>
    </location>
</feature>
<dbReference type="Proteomes" id="UP000325291">
    <property type="component" value="Unassembled WGS sequence"/>
</dbReference>
<reference evidence="3 4" key="1">
    <citation type="submission" date="2019-07" db="EMBL/GenBank/DDBJ databases">
        <title>Aquicoccus porphyridii gen. nov., sp. nov., isolated from a small marine red alga, Porphyridium marinum.</title>
        <authorList>
            <person name="Liu L."/>
        </authorList>
    </citation>
    <scope>NUCLEOTIDE SEQUENCE [LARGE SCALE GENOMIC DNA]</scope>
    <source>
        <strain evidence="3 4">L1 8-17</strain>
    </source>
</reference>
<dbReference type="PANTHER" id="PTHR22911">
    <property type="entry name" value="ACYL-MALONYL CONDENSING ENZYME-RELATED"/>
    <property type="match status" value="1"/>
</dbReference>
<feature type="transmembrane region" description="Helical" evidence="1">
    <location>
        <begin position="224"/>
        <end position="248"/>
    </location>
</feature>
<name>A0A5A9ZKD5_9RHOB</name>
<feature type="transmembrane region" description="Helical" evidence="1">
    <location>
        <begin position="185"/>
        <end position="204"/>
    </location>
</feature>
<feature type="transmembrane region" description="Helical" evidence="1">
    <location>
        <begin position="286"/>
        <end position="304"/>
    </location>
</feature>
<dbReference type="SUPFAM" id="SSF103481">
    <property type="entry name" value="Multidrug resistance efflux transporter EmrE"/>
    <property type="match status" value="2"/>
</dbReference>
<dbReference type="EMBL" id="VINQ01000003">
    <property type="protein sequence ID" value="KAA0917627.1"/>
    <property type="molecule type" value="Genomic_DNA"/>
</dbReference>
<organism evidence="3 4">
    <name type="scientific">Aquicoccus porphyridii</name>
    <dbReference type="NCBI Taxonomy" id="1852029"/>
    <lineage>
        <taxon>Bacteria</taxon>
        <taxon>Pseudomonadati</taxon>
        <taxon>Pseudomonadota</taxon>
        <taxon>Alphaproteobacteria</taxon>
        <taxon>Rhodobacterales</taxon>
        <taxon>Paracoccaceae</taxon>
        <taxon>Aquicoccus</taxon>
    </lineage>
</organism>
<feature type="transmembrane region" description="Helical" evidence="1">
    <location>
        <begin position="154"/>
        <end position="173"/>
    </location>
</feature>
<gene>
    <name evidence="3" type="ORF">FLO80_06230</name>
</gene>
<keyword evidence="1" id="KW-0812">Transmembrane</keyword>
<comment type="caution">
    <text evidence="3">The sequence shown here is derived from an EMBL/GenBank/DDBJ whole genome shotgun (WGS) entry which is preliminary data.</text>
</comment>
<evidence type="ECO:0000313" key="4">
    <source>
        <dbReference type="Proteomes" id="UP000325291"/>
    </source>
</evidence>
<dbReference type="Gene3D" id="1.10.3730.20">
    <property type="match status" value="1"/>
</dbReference>
<evidence type="ECO:0000313" key="3">
    <source>
        <dbReference type="EMBL" id="KAA0917627.1"/>
    </source>
</evidence>
<feature type="transmembrane region" description="Helical" evidence="1">
    <location>
        <begin position="44"/>
        <end position="66"/>
    </location>
</feature>
<feature type="domain" description="EamA" evidence="2">
    <location>
        <begin position="12"/>
        <end position="145"/>
    </location>
</feature>
<dbReference type="InterPro" id="IPR000620">
    <property type="entry name" value="EamA_dom"/>
</dbReference>
<dbReference type="RefSeq" id="WP_111362756.1">
    <property type="nucleotide sequence ID" value="NZ_VINQ01000003.1"/>
</dbReference>
<sequence>MATAAMNRGNLMGALCAAFAVMCFSVNDVGIKFLSGDYALHQVVLIRSLIGTVVFLLVIMPLSGGWRVMKTKRPGIHLIRGLCVVLANMSFFLGLAALPIADAVAIFFISPLVITVFSVVFLGEHVGPRRWTAVVLGFAGVMVIVKPGTSAFQLASLLPILAAILYATLHTLTRKIGATESAATMAFYIQFTFIVTSAAFGLAIGDGRFAGSADPSLEFLTRAWGVPAVGDYAVLAVIGVTSVAGGYFISQAYRMSEAAFVAPFEYVAMPMAVIWGLTIFGEWPAASAWLGIAMIVGSGLFLLWREAETEDDMATRGPKYRR</sequence>
<keyword evidence="1" id="KW-1133">Transmembrane helix</keyword>
<dbReference type="GO" id="GO:0016020">
    <property type="term" value="C:membrane"/>
    <property type="evidence" value="ECO:0007669"/>
    <property type="project" value="InterPro"/>
</dbReference>
<evidence type="ECO:0000256" key="1">
    <source>
        <dbReference type="SAM" id="Phobius"/>
    </source>
</evidence>